<feature type="transmembrane region" description="Helical" evidence="5">
    <location>
        <begin position="443"/>
        <end position="461"/>
    </location>
</feature>
<feature type="transmembrane region" description="Helical" evidence="5">
    <location>
        <begin position="409"/>
        <end position="431"/>
    </location>
</feature>
<accession>A0ABN7T253</accession>
<name>A0ABN7T253_OIKDI</name>
<dbReference type="EMBL" id="OU015566">
    <property type="protein sequence ID" value="CAG5108486.1"/>
    <property type="molecule type" value="Genomic_DNA"/>
</dbReference>
<keyword evidence="3 5" id="KW-0472">Membrane</keyword>
<feature type="transmembrane region" description="Helical" evidence="5">
    <location>
        <begin position="379"/>
        <end position="397"/>
    </location>
</feature>
<evidence type="ECO:0000256" key="3">
    <source>
        <dbReference type="ARBA" id="ARBA00023136"/>
    </source>
</evidence>
<feature type="transmembrane region" description="Helical" evidence="5">
    <location>
        <begin position="325"/>
        <end position="342"/>
    </location>
</feature>
<keyword evidence="7" id="KW-1185">Reference proteome</keyword>
<evidence type="ECO:0000256" key="2">
    <source>
        <dbReference type="ARBA" id="ARBA00022989"/>
    </source>
</evidence>
<dbReference type="PANTHER" id="PTHR23121:SF9">
    <property type="entry name" value="SODIUM-DEPENDENT GLUCOSE TRANSPORTER 1"/>
    <property type="match status" value="1"/>
</dbReference>
<dbReference type="InterPro" id="IPR011701">
    <property type="entry name" value="MFS"/>
</dbReference>
<sequence length="513" mass="56171">MYKSLYSKGDLRAHETEENKEEKKENQPVPESSSSKSLLTYIFIGVVAEARIAHGFFTSITGPTLPSLAFNCDVSVGDVSSVFAWRGLGNVVGAIAAGIILPRLSSGKVKLLTIGGTLLVNGLFIAVIPLLTELWLLGTVAFATTLTSSYFTTGLESLVLNIFGAEGSAWVVAIYHAFFTIGGFLAPLLVQVFKSSDPLKECVTNADNFTGYDKNYTSGNHFDLIDEDILPPYLIVGVIVLASGIFTCVCAVWKLIEKLTTAKHDEVDMRGEDPWRKLLVFFMFTMFIHACSANTDTIFQSYIYYYALCSKAFDWDPVKANYLNMIFWAALTAGRFIGTYTTRKIRPTFLLLIYFIGSTIGISLILGVDGNIGGSSNDAILYTATVLFGVFCALFYGSSTSLCNSFTNLGLTYVFINNLGASVGTMIAPTITGKHIEDSPISFAWACLVFCLGVLFFELFVHLEGFRIMDRISYSTSLKAFLHCSFPVEGFGETAQIRPESTESVIKKDSSLF</sequence>
<gene>
    <name evidence="6" type="ORF">OKIOD_LOCUS12584</name>
</gene>
<feature type="region of interest" description="Disordered" evidence="4">
    <location>
        <begin position="1"/>
        <end position="33"/>
    </location>
</feature>
<evidence type="ECO:0000313" key="6">
    <source>
        <dbReference type="EMBL" id="CAG5108486.1"/>
    </source>
</evidence>
<feature type="transmembrane region" description="Helical" evidence="5">
    <location>
        <begin position="83"/>
        <end position="102"/>
    </location>
</feature>
<dbReference type="SUPFAM" id="SSF103473">
    <property type="entry name" value="MFS general substrate transporter"/>
    <property type="match status" value="1"/>
</dbReference>
<dbReference type="Pfam" id="PF07690">
    <property type="entry name" value="MFS_1"/>
    <property type="match status" value="1"/>
</dbReference>
<feature type="transmembrane region" description="Helical" evidence="5">
    <location>
        <begin position="277"/>
        <end position="305"/>
    </location>
</feature>
<dbReference type="Proteomes" id="UP001158576">
    <property type="component" value="Chromosome 1"/>
</dbReference>
<feature type="transmembrane region" description="Helical" evidence="5">
    <location>
        <begin position="349"/>
        <end position="367"/>
    </location>
</feature>
<dbReference type="InterPro" id="IPR036259">
    <property type="entry name" value="MFS_trans_sf"/>
</dbReference>
<feature type="transmembrane region" description="Helical" evidence="5">
    <location>
        <begin position="109"/>
        <end position="128"/>
    </location>
</feature>
<proteinExistence type="predicted"/>
<feature type="transmembrane region" description="Helical" evidence="5">
    <location>
        <begin position="167"/>
        <end position="190"/>
    </location>
</feature>
<keyword evidence="2 5" id="KW-1133">Transmembrane helix</keyword>
<evidence type="ECO:0000313" key="7">
    <source>
        <dbReference type="Proteomes" id="UP001158576"/>
    </source>
</evidence>
<evidence type="ECO:0000256" key="1">
    <source>
        <dbReference type="ARBA" id="ARBA00022692"/>
    </source>
</evidence>
<reference evidence="6 7" key="1">
    <citation type="submission" date="2021-04" db="EMBL/GenBank/DDBJ databases">
        <authorList>
            <person name="Bliznina A."/>
        </authorList>
    </citation>
    <scope>NUCLEOTIDE SEQUENCE [LARGE SCALE GENOMIC DNA]</scope>
</reference>
<evidence type="ECO:0000256" key="4">
    <source>
        <dbReference type="SAM" id="MobiDB-lite"/>
    </source>
</evidence>
<evidence type="ECO:0000256" key="5">
    <source>
        <dbReference type="SAM" id="Phobius"/>
    </source>
</evidence>
<feature type="compositionally biased region" description="Basic and acidic residues" evidence="4">
    <location>
        <begin position="9"/>
        <end position="26"/>
    </location>
</feature>
<dbReference type="PANTHER" id="PTHR23121">
    <property type="entry name" value="SODIUM-DEPENDENT GLUCOSE TRANSPORTER 1"/>
    <property type="match status" value="1"/>
</dbReference>
<feature type="transmembrane region" description="Helical" evidence="5">
    <location>
        <begin position="134"/>
        <end position="155"/>
    </location>
</feature>
<keyword evidence="1 5" id="KW-0812">Transmembrane</keyword>
<dbReference type="Gene3D" id="1.20.1250.20">
    <property type="entry name" value="MFS general substrate transporter like domains"/>
    <property type="match status" value="2"/>
</dbReference>
<protein>
    <submittedName>
        <fullName evidence="6">Oidioi.mRNA.OKI2018_I69.chr1.g3819.t1.cds</fullName>
    </submittedName>
</protein>
<feature type="transmembrane region" description="Helical" evidence="5">
    <location>
        <begin position="233"/>
        <end position="256"/>
    </location>
</feature>
<organism evidence="6 7">
    <name type="scientific">Oikopleura dioica</name>
    <name type="common">Tunicate</name>
    <dbReference type="NCBI Taxonomy" id="34765"/>
    <lineage>
        <taxon>Eukaryota</taxon>
        <taxon>Metazoa</taxon>
        <taxon>Chordata</taxon>
        <taxon>Tunicata</taxon>
        <taxon>Appendicularia</taxon>
        <taxon>Copelata</taxon>
        <taxon>Oikopleuridae</taxon>
        <taxon>Oikopleura</taxon>
    </lineage>
</organism>